<keyword evidence="13 19" id="KW-1133">Transmembrane helix</keyword>
<protein>
    <recommendedName>
        <fullName evidence="7 18">Phosphatidate cytidylyltransferase</fullName>
        <ecNumber evidence="6 18">2.7.7.41</ecNumber>
    </recommendedName>
</protein>
<comment type="subcellular location">
    <subcellularLocation>
        <location evidence="2">Cell membrane</location>
        <topology evidence="2">Multi-pass membrane protein</topology>
    </subcellularLocation>
</comment>
<keyword evidence="12 18" id="KW-0548">Nucleotidyltransferase</keyword>
<feature type="transmembrane region" description="Helical" evidence="19">
    <location>
        <begin position="78"/>
        <end position="99"/>
    </location>
</feature>
<evidence type="ECO:0000256" key="6">
    <source>
        <dbReference type="ARBA" id="ARBA00012487"/>
    </source>
</evidence>
<keyword evidence="9" id="KW-0444">Lipid biosynthesis</keyword>
<evidence type="ECO:0000313" key="20">
    <source>
        <dbReference type="EMBL" id="QGG79965.1"/>
    </source>
</evidence>
<keyword evidence="8" id="KW-1003">Cell membrane</keyword>
<comment type="similarity">
    <text evidence="5 18">Belongs to the CDS family.</text>
</comment>
<proteinExistence type="inferred from homology"/>
<evidence type="ECO:0000256" key="5">
    <source>
        <dbReference type="ARBA" id="ARBA00010185"/>
    </source>
</evidence>
<keyword evidence="21" id="KW-1185">Reference proteome</keyword>
<evidence type="ECO:0000256" key="19">
    <source>
        <dbReference type="SAM" id="Phobius"/>
    </source>
</evidence>
<comment type="pathway">
    <text evidence="4">Lipid metabolism.</text>
</comment>
<evidence type="ECO:0000256" key="10">
    <source>
        <dbReference type="ARBA" id="ARBA00022679"/>
    </source>
</evidence>
<feature type="transmembrane region" description="Helical" evidence="19">
    <location>
        <begin position="56"/>
        <end position="72"/>
    </location>
</feature>
<dbReference type="InterPro" id="IPR000374">
    <property type="entry name" value="PC_trans"/>
</dbReference>
<evidence type="ECO:0000256" key="13">
    <source>
        <dbReference type="ARBA" id="ARBA00022989"/>
    </source>
</evidence>
<evidence type="ECO:0000313" key="21">
    <source>
        <dbReference type="Proteomes" id="UP000388235"/>
    </source>
</evidence>
<comment type="catalytic activity">
    <reaction evidence="1 18">
        <text>a 1,2-diacyl-sn-glycero-3-phosphate + CTP + H(+) = a CDP-1,2-diacyl-sn-glycerol + diphosphate</text>
        <dbReference type="Rhea" id="RHEA:16229"/>
        <dbReference type="ChEBI" id="CHEBI:15378"/>
        <dbReference type="ChEBI" id="CHEBI:33019"/>
        <dbReference type="ChEBI" id="CHEBI:37563"/>
        <dbReference type="ChEBI" id="CHEBI:58332"/>
        <dbReference type="ChEBI" id="CHEBI:58608"/>
        <dbReference type="EC" id="2.7.7.41"/>
    </reaction>
</comment>
<evidence type="ECO:0000256" key="15">
    <source>
        <dbReference type="ARBA" id="ARBA00023136"/>
    </source>
</evidence>
<keyword evidence="15 19" id="KW-0472">Membrane</keyword>
<keyword evidence="11 18" id="KW-0812">Transmembrane</keyword>
<evidence type="ECO:0000256" key="2">
    <source>
        <dbReference type="ARBA" id="ARBA00004651"/>
    </source>
</evidence>
<evidence type="ECO:0000256" key="1">
    <source>
        <dbReference type="ARBA" id="ARBA00001698"/>
    </source>
</evidence>
<evidence type="ECO:0000256" key="12">
    <source>
        <dbReference type="ARBA" id="ARBA00022695"/>
    </source>
</evidence>
<name>A0A5Q2QG33_9GAMM</name>
<dbReference type="RefSeq" id="WP_153713469.1">
    <property type="nucleotide sequence ID" value="NZ_CP045871.1"/>
</dbReference>
<dbReference type="GO" id="GO:0004605">
    <property type="term" value="F:phosphatidate cytidylyltransferase activity"/>
    <property type="evidence" value="ECO:0007669"/>
    <property type="project" value="UniProtKB-EC"/>
</dbReference>
<reference evidence="20 21" key="1">
    <citation type="submission" date="2019-11" db="EMBL/GenBank/DDBJ databases">
        <authorList>
            <person name="Khan S.A."/>
            <person name="Jeon C.O."/>
            <person name="Chun B.H."/>
        </authorList>
    </citation>
    <scope>NUCLEOTIDE SEQUENCE [LARGE SCALE GENOMIC DNA]</scope>
    <source>
        <strain evidence="20 21">IMCC 1097</strain>
    </source>
</reference>
<accession>A0A5Q2QG33</accession>
<evidence type="ECO:0000256" key="16">
    <source>
        <dbReference type="ARBA" id="ARBA00023209"/>
    </source>
</evidence>
<evidence type="ECO:0000256" key="9">
    <source>
        <dbReference type="ARBA" id="ARBA00022516"/>
    </source>
</evidence>
<keyword evidence="10 18" id="KW-0808">Transferase</keyword>
<sequence length="272" mass="29511">MTWVRVLTAIIVAPPVLAAVFLLSHSLFALMWALIMLLGAWEWSRLAGVEYRRMRTIFVSVVAGSLAFTWFLPPQLHVMVLVLGVAWWGVALGLVIGFPQSLDSWNGPWRKLACGWMVLIPAWTAMVALKRHPDADALLLLLLLLIWGADVGAYFAGRKFGRRKLAPHVSPGKSWEGVMGGMALGLVVTVIVGLYKGFHGAEVWMTMLLTCVVTMAASVLGDLFESVLKRMGGHKDSGRILPGHGGVMDRIDSLTAAAPVFALCVIGGAWLV</sequence>
<evidence type="ECO:0000256" key="8">
    <source>
        <dbReference type="ARBA" id="ARBA00022475"/>
    </source>
</evidence>
<dbReference type="KEGG" id="llp:GH975_04970"/>
<dbReference type="PANTHER" id="PTHR46382">
    <property type="entry name" value="PHOSPHATIDATE CYTIDYLYLTRANSFERASE"/>
    <property type="match status" value="1"/>
</dbReference>
<evidence type="ECO:0000256" key="11">
    <source>
        <dbReference type="ARBA" id="ARBA00022692"/>
    </source>
</evidence>
<keyword evidence="16" id="KW-0594">Phospholipid biosynthesis</keyword>
<dbReference type="OrthoDB" id="9799199at2"/>
<feature type="transmembrane region" description="Helical" evidence="19">
    <location>
        <begin position="177"/>
        <end position="198"/>
    </location>
</feature>
<keyword evidence="17" id="KW-1208">Phospholipid metabolism</keyword>
<dbReference type="Proteomes" id="UP000388235">
    <property type="component" value="Chromosome"/>
</dbReference>
<dbReference type="EMBL" id="CP045871">
    <property type="protein sequence ID" value="QGG79965.1"/>
    <property type="molecule type" value="Genomic_DNA"/>
</dbReference>
<evidence type="ECO:0000256" key="14">
    <source>
        <dbReference type="ARBA" id="ARBA00023098"/>
    </source>
</evidence>
<evidence type="ECO:0000256" key="17">
    <source>
        <dbReference type="ARBA" id="ARBA00023264"/>
    </source>
</evidence>
<feature type="transmembrane region" description="Helical" evidence="19">
    <location>
        <begin position="204"/>
        <end position="224"/>
    </location>
</feature>
<evidence type="ECO:0000256" key="4">
    <source>
        <dbReference type="ARBA" id="ARBA00005189"/>
    </source>
</evidence>
<dbReference type="EC" id="2.7.7.41" evidence="6 18"/>
<evidence type="ECO:0000256" key="18">
    <source>
        <dbReference type="RuleBase" id="RU003938"/>
    </source>
</evidence>
<dbReference type="PROSITE" id="PS01315">
    <property type="entry name" value="CDS"/>
    <property type="match status" value="1"/>
</dbReference>
<dbReference type="GO" id="GO:0005886">
    <property type="term" value="C:plasma membrane"/>
    <property type="evidence" value="ECO:0007669"/>
    <property type="project" value="UniProtKB-SubCell"/>
</dbReference>
<evidence type="ECO:0000256" key="3">
    <source>
        <dbReference type="ARBA" id="ARBA00005119"/>
    </source>
</evidence>
<organism evidence="20 21">
    <name type="scientific">Litorivicinus lipolyticus</name>
    <dbReference type="NCBI Taxonomy" id="418701"/>
    <lineage>
        <taxon>Bacteria</taxon>
        <taxon>Pseudomonadati</taxon>
        <taxon>Pseudomonadota</taxon>
        <taxon>Gammaproteobacteria</taxon>
        <taxon>Oceanospirillales</taxon>
        <taxon>Litorivicinaceae</taxon>
        <taxon>Litorivicinus</taxon>
    </lineage>
</organism>
<feature type="transmembrane region" description="Helical" evidence="19">
    <location>
        <begin position="135"/>
        <end position="156"/>
    </location>
</feature>
<feature type="transmembrane region" description="Helical" evidence="19">
    <location>
        <begin position="254"/>
        <end position="271"/>
    </location>
</feature>
<dbReference type="AlphaFoldDB" id="A0A5Q2QG33"/>
<dbReference type="PANTHER" id="PTHR46382:SF1">
    <property type="entry name" value="PHOSPHATIDATE CYTIDYLYLTRANSFERASE"/>
    <property type="match status" value="1"/>
</dbReference>
<keyword evidence="14" id="KW-0443">Lipid metabolism</keyword>
<evidence type="ECO:0000256" key="7">
    <source>
        <dbReference type="ARBA" id="ARBA00019373"/>
    </source>
</evidence>
<feature type="transmembrane region" description="Helical" evidence="19">
    <location>
        <begin position="111"/>
        <end position="129"/>
    </location>
</feature>
<feature type="transmembrane region" description="Helical" evidence="19">
    <location>
        <begin position="28"/>
        <end position="44"/>
    </location>
</feature>
<dbReference type="Pfam" id="PF01148">
    <property type="entry name" value="CTP_transf_1"/>
    <property type="match status" value="1"/>
</dbReference>
<dbReference type="UniPathway" id="UPA00557">
    <property type="reaction ID" value="UER00614"/>
</dbReference>
<dbReference type="GO" id="GO:0016024">
    <property type="term" value="P:CDP-diacylglycerol biosynthetic process"/>
    <property type="evidence" value="ECO:0007669"/>
    <property type="project" value="UniProtKB-UniPathway"/>
</dbReference>
<gene>
    <name evidence="20" type="ORF">GH975_04970</name>
</gene>
<comment type="pathway">
    <text evidence="3 18">Phospholipid metabolism; CDP-diacylglycerol biosynthesis; CDP-diacylglycerol from sn-glycerol 3-phosphate: step 3/3.</text>
</comment>